<keyword evidence="2" id="KW-1185">Reference proteome</keyword>
<dbReference type="Proteomes" id="UP001595645">
    <property type="component" value="Unassembled WGS sequence"/>
</dbReference>
<comment type="caution">
    <text evidence="1">The sequence shown here is derived from an EMBL/GenBank/DDBJ whole genome shotgun (WGS) entry which is preliminary data.</text>
</comment>
<reference evidence="2" key="1">
    <citation type="journal article" date="2019" name="Int. J. Syst. Evol. Microbiol.">
        <title>The Global Catalogue of Microorganisms (GCM) 10K type strain sequencing project: providing services to taxonomists for standard genome sequencing and annotation.</title>
        <authorList>
            <consortium name="The Broad Institute Genomics Platform"/>
            <consortium name="The Broad Institute Genome Sequencing Center for Infectious Disease"/>
            <person name="Wu L."/>
            <person name="Ma J."/>
        </authorList>
    </citation>
    <scope>NUCLEOTIDE SEQUENCE [LARGE SCALE GENOMIC DNA]</scope>
    <source>
        <strain evidence="2">CGMCC 4.7676</strain>
    </source>
</reference>
<dbReference type="EMBL" id="JBHRWK010000059">
    <property type="protein sequence ID" value="MFC3453983.1"/>
    <property type="molecule type" value="Genomic_DNA"/>
</dbReference>
<protein>
    <submittedName>
        <fullName evidence="1">Uncharacterized protein</fullName>
    </submittedName>
</protein>
<dbReference type="RefSeq" id="WP_378243090.1">
    <property type="nucleotide sequence ID" value="NZ_JBHRWK010000059.1"/>
</dbReference>
<proteinExistence type="predicted"/>
<evidence type="ECO:0000313" key="1">
    <source>
        <dbReference type="EMBL" id="MFC3453983.1"/>
    </source>
</evidence>
<name>A0ABV7P4N6_9PSEU</name>
<evidence type="ECO:0000313" key="2">
    <source>
        <dbReference type="Proteomes" id="UP001595645"/>
    </source>
</evidence>
<gene>
    <name evidence="1" type="ORF">ACFOSH_31490</name>
</gene>
<organism evidence="1 2">
    <name type="scientific">Amycolatopsis speibonae</name>
    <dbReference type="NCBI Taxonomy" id="1450224"/>
    <lineage>
        <taxon>Bacteria</taxon>
        <taxon>Bacillati</taxon>
        <taxon>Actinomycetota</taxon>
        <taxon>Actinomycetes</taxon>
        <taxon>Pseudonocardiales</taxon>
        <taxon>Pseudonocardiaceae</taxon>
        <taxon>Amycolatopsis</taxon>
    </lineage>
</organism>
<accession>A0ABV7P4N6</accession>
<sequence>MADEKMRVVWAIPTINTDGEPTRVYVGQVEYEGKLETAVRIDGGPTALIPVNQVVGDLLAAIRQTALKTYEENVRGEQS</sequence>